<gene>
    <name evidence="2" type="ORF">QTP81_15315</name>
</gene>
<protein>
    <submittedName>
        <fullName evidence="2">FAD-dependent oxidoreductase</fullName>
    </submittedName>
</protein>
<evidence type="ECO:0000313" key="2">
    <source>
        <dbReference type="EMBL" id="MDM7861972.1"/>
    </source>
</evidence>
<keyword evidence="3" id="KW-1185">Reference proteome</keyword>
<reference evidence="2 3" key="1">
    <citation type="submission" date="2023-06" db="EMBL/GenBank/DDBJ databases">
        <title>Alteromonas sp. ASW11-36 isolated from intertidal sand.</title>
        <authorList>
            <person name="Li Y."/>
        </authorList>
    </citation>
    <scope>NUCLEOTIDE SEQUENCE [LARGE SCALE GENOMIC DNA]</scope>
    <source>
        <strain evidence="2 3">ASW11-36</strain>
    </source>
</reference>
<name>A0ABT7T0K7_9ALTE</name>
<dbReference type="PANTHER" id="PTHR21197:SF0">
    <property type="entry name" value="UDP-GALACTOPYRANOSE MUTASE"/>
    <property type="match status" value="1"/>
</dbReference>
<dbReference type="Proteomes" id="UP001234343">
    <property type="component" value="Unassembled WGS sequence"/>
</dbReference>
<comment type="caution">
    <text evidence="2">The sequence shown here is derived from an EMBL/GenBank/DDBJ whole genome shotgun (WGS) entry which is preliminary data.</text>
</comment>
<dbReference type="RefSeq" id="WP_289366682.1">
    <property type="nucleotide sequence ID" value="NZ_JAUCBP010000012.1"/>
</dbReference>
<dbReference type="SUPFAM" id="SSF51971">
    <property type="entry name" value="Nucleotide-binding domain"/>
    <property type="match status" value="1"/>
</dbReference>
<dbReference type="InterPro" id="IPR002937">
    <property type="entry name" value="Amino_oxidase"/>
</dbReference>
<dbReference type="InterPro" id="IPR036188">
    <property type="entry name" value="FAD/NAD-bd_sf"/>
</dbReference>
<feature type="domain" description="Amine oxidase" evidence="1">
    <location>
        <begin position="21"/>
        <end position="340"/>
    </location>
</feature>
<accession>A0ABT7T0K7</accession>
<proteinExistence type="predicted"/>
<dbReference type="EMBL" id="JAUCBP010000012">
    <property type="protein sequence ID" value="MDM7861972.1"/>
    <property type="molecule type" value="Genomic_DNA"/>
</dbReference>
<dbReference type="Pfam" id="PF01593">
    <property type="entry name" value="Amino_oxidase"/>
    <property type="match status" value="1"/>
</dbReference>
<organism evidence="2 3">
    <name type="scientific">Alteromonas arenosi</name>
    <dbReference type="NCBI Taxonomy" id="3055817"/>
    <lineage>
        <taxon>Bacteria</taxon>
        <taxon>Pseudomonadati</taxon>
        <taxon>Pseudomonadota</taxon>
        <taxon>Gammaproteobacteria</taxon>
        <taxon>Alteromonadales</taxon>
        <taxon>Alteromonadaceae</taxon>
        <taxon>Alteromonas/Salinimonas group</taxon>
        <taxon>Alteromonas</taxon>
    </lineage>
</organism>
<dbReference type="PANTHER" id="PTHR21197">
    <property type="entry name" value="UDP-GALACTOPYRANOSE MUTASE"/>
    <property type="match status" value="1"/>
</dbReference>
<evidence type="ECO:0000313" key="3">
    <source>
        <dbReference type="Proteomes" id="UP001234343"/>
    </source>
</evidence>
<sequence length="415" mass="47842">MDLIIGGGITGLSYANFTENDYLILEQDSELGGYCKTIKQDGFVWDYSGHFFHFKNRDIKDFVFERIEPQTILEVQKITHIYYNEQLIDFPFQKNIHQLEKSEFIDCLYDLFNRDSKPVDESFEAMLLSKFGKSICDKFLLPYNEKLYACPMNRLDKDAMGRFFPYADPEEIVKNFKENNTESYNNVFVYPEFGAMEYVKAIAKDVPEEKIRMNTRVVGIDMASKTVTLNTGETLEFDNLISTMPLNRLLPLALPEHDLTPYSSNKVAVFNLGFDSGSEHNSHWIYFPDKSISFYRIGFYDNIFGSDRMSLYVEIGMPTDKQDFSEEELLSTVLEDLRKAGVITSQKLVSHHFLIMDPAYVHISKDSEAAKAVAMKRLNENSIYSIGRYGAWTYCSIEDNIIEAKQLVESLRASS</sequence>
<dbReference type="Gene3D" id="3.50.50.60">
    <property type="entry name" value="FAD/NAD(P)-binding domain"/>
    <property type="match status" value="1"/>
</dbReference>
<evidence type="ECO:0000259" key="1">
    <source>
        <dbReference type="Pfam" id="PF01593"/>
    </source>
</evidence>